<dbReference type="InterPro" id="IPR051398">
    <property type="entry name" value="Polysacch_Deacetylase"/>
</dbReference>
<keyword evidence="2 3" id="KW-0732">Signal</keyword>
<keyword evidence="6" id="KW-1185">Reference proteome</keyword>
<evidence type="ECO:0000256" key="2">
    <source>
        <dbReference type="ARBA" id="ARBA00022729"/>
    </source>
</evidence>
<dbReference type="GO" id="GO:0016798">
    <property type="term" value="F:hydrolase activity, acting on glycosyl bonds"/>
    <property type="evidence" value="ECO:0007669"/>
    <property type="project" value="UniProtKB-KW"/>
</dbReference>
<keyword evidence="5" id="KW-0624">Polysaccharide degradation</keyword>
<gene>
    <name evidence="5" type="ordered locus">Deipe_3805</name>
</gene>
<dbReference type="SUPFAM" id="SSF88713">
    <property type="entry name" value="Glycoside hydrolase/deacetylase"/>
    <property type="match status" value="1"/>
</dbReference>
<dbReference type="GO" id="GO:0016810">
    <property type="term" value="F:hydrolase activity, acting on carbon-nitrogen (but not peptide) bonds"/>
    <property type="evidence" value="ECO:0007669"/>
    <property type="project" value="InterPro"/>
</dbReference>
<keyword evidence="5" id="KW-0119">Carbohydrate metabolism</keyword>
<dbReference type="CDD" id="cd10918">
    <property type="entry name" value="CE4_NodB_like_5s_6s"/>
    <property type="match status" value="1"/>
</dbReference>
<dbReference type="EMBL" id="CP003382">
    <property type="protein sequence ID" value="AFZ69229.1"/>
    <property type="molecule type" value="Genomic_DNA"/>
</dbReference>
<sequence>MRAFLLVVLLCCFGVARAENFTLVYHHIGVQKGVTLGVTADELERRIHQLLDAGYRFVTSSQTVNNRRGQKTVTLRFDDGFEDVFLNAYPVLKRLNVPGTVYPILDLIGHPGHMTHDQIAQLVADGWEVGSHTRSHASLADLTPSSLAWELLPDDSHRYACIAYPFGRHDARVRRKATSLYGCGGTVAFGVRVSDPHALQGPLITPWDDSVLMLRAAGGYDLRSLLLLGSPLVTALDQRGTNAHAPRFWHPSGFEMLGSGFLAYRWVGAERSHQLFARSRQVALNAAFVRGEGAYDALAIAVNTDPVTLSWGWSNRGPLLGAALALGGYGEVWARYDGNWGVGADLCLVDYTRIQAEVDSIRGGAADVSYALPWNTREGRPWRVSLGHDAGFYVGSSMRFVGSSMRFGSFELSARVHPTQRRFGIGISSMW</sequence>
<dbReference type="GO" id="GO:0005576">
    <property type="term" value="C:extracellular region"/>
    <property type="evidence" value="ECO:0007669"/>
    <property type="project" value="UniProtKB-SubCell"/>
</dbReference>
<dbReference type="HOGENOM" id="CLU_635732_0_0_0"/>
<dbReference type="PROSITE" id="PS51677">
    <property type="entry name" value="NODB"/>
    <property type="match status" value="1"/>
</dbReference>
<dbReference type="Proteomes" id="UP000010467">
    <property type="component" value="Chromosome"/>
</dbReference>
<dbReference type="InterPro" id="IPR002509">
    <property type="entry name" value="NODB_dom"/>
</dbReference>
<proteinExistence type="predicted"/>
<dbReference type="PANTHER" id="PTHR34216:SF3">
    <property type="entry name" value="POLY-BETA-1,6-N-ACETYL-D-GLUCOSAMINE N-DEACETYLASE"/>
    <property type="match status" value="1"/>
</dbReference>
<evidence type="ECO:0000259" key="4">
    <source>
        <dbReference type="PROSITE" id="PS51677"/>
    </source>
</evidence>
<dbReference type="GO" id="GO:0045493">
    <property type="term" value="P:xylan catabolic process"/>
    <property type="evidence" value="ECO:0007669"/>
    <property type="project" value="UniProtKB-KW"/>
</dbReference>
<organism evidence="5 6">
    <name type="scientific">Deinococcus peraridilitoris (strain DSM 19664 / LMG 22246 / CIP 109416 / KR-200)</name>
    <dbReference type="NCBI Taxonomy" id="937777"/>
    <lineage>
        <taxon>Bacteria</taxon>
        <taxon>Thermotogati</taxon>
        <taxon>Deinococcota</taxon>
        <taxon>Deinococci</taxon>
        <taxon>Deinococcales</taxon>
        <taxon>Deinococcaceae</taxon>
        <taxon>Deinococcus</taxon>
    </lineage>
</organism>
<feature type="signal peptide" evidence="3">
    <location>
        <begin position="1"/>
        <end position="18"/>
    </location>
</feature>
<dbReference type="Gene3D" id="3.20.20.370">
    <property type="entry name" value="Glycoside hydrolase/deacetylase"/>
    <property type="match status" value="1"/>
</dbReference>
<dbReference type="OrthoDB" id="9778320at2"/>
<dbReference type="Pfam" id="PF01522">
    <property type="entry name" value="Polysacc_deac_1"/>
    <property type="match status" value="1"/>
</dbReference>
<feature type="chain" id="PRO_5003939143" evidence="3">
    <location>
        <begin position="19"/>
        <end position="431"/>
    </location>
</feature>
<comment type="subcellular location">
    <subcellularLocation>
        <location evidence="1">Secreted</location>
    </subcellularLocation>
</comment>
<dbReference type="AlphaFoldDB" id="L0A702"/>
<keyword evidence="5" id="KW-0858">Xylan degradation</keyword>
<dbReference type="STRING" id="937777.Deipe_3805"/>
<feature type="domain" description="NodB homology" evidence="4">
    <location>
        <begin position="71"/>
        <end position="151"/>
    </location>
</feature>
<name>L0A702_DEIPD</name>
<evidence type="ECO:0000313" key="6">
    <source>
        <dbReference type="Proteomes" id="UP000010467"/>
    </source>
</evidence>
<evidence type="ECO:0000256" key="1">
    <source>
        <dbReference type="ARBA" id="ARBA00004613"/>
    </source>
</evidence>
<accession>L0A702</accession>
<keyword evidence="5" id="KW-0378">Hydrolase</keyword>
<reference evidence="6" key="1">
    <citation type="submission" date="2012-03" db="EMBL/GenBank/DDBJ databases">
        <title>Complete sequence of chromosome of Deinococcus peraridilitoris DSM 19664.</title>
        <authorList>
            <person name="Lucas S."/>
            <person name="Copeland A."/>
            <person name="Lapidus A."/>
            <person name="Glavina del Rio T."/>
            <person name="Dalin E."/>
            <person name="Tice H."/>
            <person name="Bruce D."/>
            <person name="Goodwin L."/>
            <person name="Pitluck S."/>
            <person name="Peters L."/>
            <person name="Mikhailova N."/>
            <person name="Lu M."/>
            <person name="Kyrpides N."/>
            <person name="Mavromatis K."/>
            <person name="Ivanova N."/>
            <person name="Brettin T."/>
            <person name="Detter J.C."/>
            <person name="Han C."/>
            <person name="Larimer F."/>
            <person name="Land M."/>
            <person name="Hauser L."/>
            <person name="Markowitz V."/>
            <person name="Cheng J.-F."/>
            <person name="Hugenholtz P."/>
            <person name="Woyke T."/>
            <person name="Wu D."/>
            <person name="Pukall R."/>
            <person name="Steenblock K."/>
            <person name="Brambilla E."/>
            <person name="Klenk H.-P."/>
            <person name="Eisen J.A."/>
        </authorList>
    </citation>
    <scope>NUCLEOTIDE SEQUENCE [LARGE SCALE GENOMIC DNA]</scope>
    <source>
        <strain evidence="6">DSM 19664 / LMG 22246 / CIP 109416 / KR-200</strain>
    </source>
</reference>
<dbReference type="RefSeq" id="WP_015237525.1">
    <property type="nucleotide sequence ID" value="NC_019793.1"/>
</dbReference>
<keyword evidence="5" id="KW-0326">Glycosidase</keyword>
<dbReference type="PANTHER" id="PTHR34216">
    <property type="match status" value="1"/>
</dbReference>
<dbReference type="KEGG" id="dpd:Deipe_3805"/>
<dbReference type="eggNOG" id="COG0726">
    <property type="taxonomic scope" value="Bacteria"/>
</dbReference>
<dbReference type="InterPro" id="IPR011330">
    <property type="entry name" value="Glyco_hydro/deAcase_b/a-brl"/>
</dbReference>
<dbReference type="PATRIC" id="fig|937777.3.peg.3816"/>
<evidence type="ECO:0000256" key="3">
    <source>
        <dbReference type="SAM" id="SignalP"/>
    </source>
</evidence>
<evidence type="ECO:0000313" key="5">
    <source>
        <dbReference type="EMBL" id="AFZ69229.1"/>
    </source>
</evidence>
<protein>
    <submittedName>
        <fullName evidence="5">Putative xylanase/chitin deacetylase</fullName>
    </submittedName>
</protein>